<dbReference type="PANTHER" id="PTHR43611:SF3">
    <property type="entry name" value="FLAVIN MONONUCLEOTIDE HYDROLASE 1, CHLOROPLATIC"/>
    <property type="match status" value="1"/>
</dbReference>
<proteinExistence type="predicted"/>
<dbReference type="Gene3D" id="3.40.50.1000">
    <property type="entry name" value="HAD superfamily/HAD-like"/>
    <property type="match status" value="1"/>
</dbReference>
<dbReference type="InterPro" id="IPR023214">
    <property type="entry name" value="HAD_sf"/>
</dbReference>
<dbReference type="InterPro" id="IPR006439">
    <property type="entry name" value="HAD-SF_hydro_IA"/>
</dbReference>
<organism evidence="1 2">
    <name type="scientific">SAR86 cluster bacterium</name>
    <dbReference type="NCBI Taxonomy" id="2030880"/>
    <lineage>
        <taxon>Bacteria</taxon>
        <taxon>Pseudomonadati</taxon>
        <taxon>Pseudomonadota</taxon>
        <taxon>Gammaproteobacteria</taxon>
        <taxon>SAR86 cluster</taxon>
    </lineage>
</organism>
<dbReference type="Pfam" id="PF00702">
    <property type="entry name" value="Hydrolase"/>
    <property type="match status" value="1"/>
</dbReference>
<dbReference type="Proteomes" id="UP000218767">
    <property type="component" value="Unassembled WGS sequence"/>
</dbReference>
<name>A0A2A4X8C0_9GAMM</name>
<dbReference type="EMBL" id="NVUL01000025">
    <property type="protein sequence ID" value="PCI78902.1"/>
    <property type="molecule type" value="Genomic_DNA"/>
</dbReference>
<dbReference type="InterPro" id="IPR036412">
    <property type="entry name" value="HAD-like_sf"/>
</dbReference>
<dbReference type="NCBIfam" id="TIGR01509">
    <property type="entry name" value="HAD-SF-IA-v3"/>
    <property type="match status" value="1"/>
</dbReference>
<reference evidence="2" key="1">
    <citation type="submission" date="2017-08" db="EMBL/GenBank/DDBJ databases">
        <title>A dynamic microbial community with high functional redundancy inhabits the cold, oxic subseafloor aquifer.</title>
        <authorList>
            <person name="Tully B.J."/>
            <person name="Wheat C.G."/>
            <person name="Glazer B.T."/>
            <person name="Huber J.A."/>
        </authorList>
    </citation>
    <scope>NUCLEOTIDE SEQUENCE [LARGE SCALE GENOMIC DNA]</scope>
</reference>
<dbReference type="SUPFAM" id="SSF56784">
    <property type="entry name" value="HAD-like"/>
    <property type="match status" value="1"/>
</dbReference>
<evidence type="ECO:0000313" key="1">
    <source>
        <dbReference type="EMBL" id="PCI78902.1"/>
    </source>
</evidence>
<dbReference type="PRINTS" id="PR00413">
    <property type="entry name" value="HADHALOGNASE"/>
</dbReference>
<dbReference type="AlphaFoldDB" id="A0A2A4X8C0"/>
<dbReference type="SFLD" id="SFLDG01129">
    <property type="entry name" value="C1.5:_HAD__Beta-PGM__Phosphata"/>
    <property type="match status" value="1"/>
</dbReference>
<comment type="caution">
    <text evidence="1">The sequence shown here is derived from an EMBL/GenBank/DDBJ whole genome shotgun (WGS) entry which is preliminary data.</text>
</comment>
<protein>
    <recommendedName>
        <fullName evidence="3">HAD family phosphatase</fullName>
    </recommendedName>
</protein>
<accession>A0A2A4X8C0</accession>
<gene>
    <name evidence="1" type="ORF">COB20_06065</name>
</gene>
<sequence length="202" mass="23126">MNIRMILFDVGNVLVELGDASLIRNHSTTSFTDSYFWETWSTLQGVADFESGKTDPLAFADDVIDFYDLKLSPENFIEVFRGGAKRKFEGVDEFLSRLSNTYEIACLTNTNPIHWPKIRDDFELGSLFRKSYVSYEIGLLKPNASIFRHVLDDTHYEAQEILFVEDNVDNILSAKSLGFQCCHVKNFEDARSKIDDILKQTA</sequence>
<evidence type="ECO:0000313" key="2">
    <source>
        <dbReference type="Proteomes" id="UP000218767"/>
    </source>
</evidence>
<dbReference type="InterPro" id="IPR023198">
    <property type="entry name" value="PGP-like_dom2"/>
</dbReference>
<dbReference type="PANTHER" id="PTHR43611">
    <property type="entry name" value="ALPHA-D-GLUCOSE 1-PHOSPHATE PHOSPHATASE"/>
    <property type="match status" value="1"/>
</dbReference>
<evidence type="ECO:0008006" key="3">
    <source>
        <dbReference type="Google" id="ProtNLM"/>
    </source>
</evidence>
<dbReference type="SFLD" id="SFLDS00003">
    <property type="entry name" value="Haloacid_Dehalogenase"/>
    <property type="match status" value="1"/>
</dbReference>
<dbReference type="Gene3D" id="1.10.150.240">
    <property type="entry name" value="Putative phosphatase, domain 2"/>
    <property type="match status" value="1"/>
</dbReference>